<dbReference type="PANTHER" id="PTHR47438:SF1">
    <property type="entry name" value="PHOSPHATE METABOLISM PROTEIN 8-RELATED"/>
    <property type="match status" value="1"/>
</dbReference>
<dbReference type="GO" id="GO:0006206">
    <property type="term" value="P:pyrimidine nucleobase metabolic process"/>
    <property type="evidence" value="ECO:0007669"/>
    <property type="project" value="TreeGrafter"/>
</dbReference>
<dbReference type="PANTHER" id="PTHR47438">
    <property type="entry name" value="PHOSPHATE METABOLISM PROTEIN 8-RELATED"/>
    <property type="match status" value="1"/>
</dbReference>
<dbReference type="SUPFAM" id="SSF56784">
    <property type="entry name" value="HAD-like"/>
    <property type="match status" value="1"/>
</dbReference>
<dbReference type="SFLD" id="SFLDS00003">
    <property type="entry name" value="Haloacid_Dehalogenase"/>
    <property type="match status" value="1"/>
</dbReference>
<dbReference type="Proteomes" id="UP000636949">
    <property type="component" value="Unassembled WGS sequence"/>
</dbReference>
<evidence type="ECO:0000313" key="2">
    <source>
        <dbReference type="Proteomes" id="UP000636949"/>
    </source>
</evidence>
<accession>A0A8J3E9E5</accession>
<name>A0A8J3E9E5_9GAMM</name>
<dbReference type="InterPro" id="IPR052791">
    <property type="entry name" value="SSM1_domain"/>
</dbReference>
<gene>
    <name evidence="1" type="ORF">GCM10010995_15110</name>
</gene>
<dbReference type="InterPro" id="IPR036412">
    <property type="entry name" value="HAD-like_sf"/>
</dbReference>
<proteinExistence type="predicted"/>
<dbReference type="NCBIfam" id="TIGR01509">
    <property type="entry name" value="HAD-SF-IA-v3"/>
    <property type="match status" value="1"/>
</dbReference>
<organism evidence="1 2">
    <name type="scientific">Cysteiniphilum litorale</name>
    <dbReference type="NCBI Taxonomy" id="2056700"/>
    <lineage>
        <taxon>Bacteria</taxon>
        <taxon>Pseudomonadati</taxon>
        <taxon>Pseudomonadota</taxon>
        <taxon>Gammaproteobacteria</taxon>
        <taxon>Thiotrichales</taxon>
        <taxon>Fastidiosibacteraceae</taxon>
        <taxon>Cysteiniphilum</taxon>
    </lineage>
</organism>
<dbReference type="InterPro" id="IPR023214">
    <property type="entry name" value="HAD_sf"/>
</dbReference>
<dbReference type="Gene3D" id="3.40.50.1000">
    <property type="entry name" value="HAD superfamily/HAD-like"/>
    <property type="match status" value="1"/>
</dbReference>
<dbReference type="AlphaFoldDB" id="A0A8J3E9E5"/>
<comment type="caution">
    <text evidence="1">The sequence shown here is derived from an EMBL/GenBank/DDBJ whole genome shotgun (WGS) entry which is preliminary data.</text>
</comment>
<dbReference type="NCBIfam" id="TIGR01993">
    <property type="entry name" value="Pyr-5-nucltdase"/>
    <property type="match status" value="1"/>
</dbReference>
<reference evidence="1" key="1">
    <citation type="journal article" date="2014" name="Int. J. Syst. Evol. Microbiol.">
        <title>Complete genome sequence of Corynebacterium casei LMG S-19264T (=DSM 44701T), isolated from a smear-ripened cheese.</title>
        <authorList>
            <consortium name="US DOE Joint Genome Institute (JGI-PGF)"/>
            <person name="Walter F."/>
            <person name="Albersmeier A."/>
            <person name="Kalinowski J."/>
            <person name="Ruckert C."/>
        </authorList>
    </citation>
    <scope>NUCLEOTIDE SEQUENCE</scope>
    <source>
        <strain evidence="1">CGMCC 1.15758</strain>
    </source>
</reference>
<dbReference type="GO" id="GO:0009166">
    <property type="term" value="P:nucleotide catabolic process"/>
    <property type="evidence" value="ECO:0007669"/>
    <property type="project" value="TreeGrafter"/>
</dbReference>
<dbReference type="InterPro" id="IPR010237">
    <property type="entry name" value="Pyr-5-nucltdase"/>
</dbReference>
<dbReference type="Gene3D" id="1.10.150.450">
    <property type="match status" value="1"/>
</dbReference>
<dbReference type="OrthoDB" id="9803141at2"/>
<dbReference type="EMBL" id="BMJS01000015">
    <property type="protein sequence ID" value="GGF98804.1"/>
    <property type="molecule type" value="Genomic_DNA"/>
</dbReference>
<reference evidence="1" key="2">
    <citation type="submission" date="2020-09" db="EMBL/GenBank/DDBJ databases">
        <authorList>
            <person name="Sun Q."/>
            <person name="Zhou Y."/>
        </authorList>
    </citation>
    <scope>NUCLEOTIDE SEQUENCE</scope>
    <source>
        <strain evidence="1">CGMCC 1.15758</strain>
    </source>
</reference>
<dbReference type="SFLD" id="SFLDG01129">
    <property type="entry name" value="C1.5:_HAD__Beta-PGM__Phosphata"/>
    <property type="match status" value="1"/>
</dbReference>
<dbReference type="GO" id="GO:0008252">
    <property type="term" value="F:nucleotidase activity"/>
    <property type="evidence" value="ECO:0007669"/>
    <property type="project" value="TreeGrafter"/>
</dbReference>
<dbReference type="SFLD" id="SFLDG01132">
    <property type="entry name" value="C1.5.3:_5'-Nucleotidase_Like"/>
    <property type="match status" value="1"/>
</dbReference>
<dbReference type="RefSeq" id="WP_117002795.1">
    <property type="nucleotide sequence ID" value="NZ_BMJS01000015.1"/>
</dbReference>
<dbReference type="Pfam" id="PF00702">
    <property type="entry name" value="Hydrolase"/>
    <property type="match status" value="1"/>
</dbReference>
<dbReference type="PRINTS" id="PR00413">
    <property type="entry name" value="HADHALOGNASE"/>
</dbReference>
<protein>
    <submittedName>
        <fullName evidence="1">Pyrimidine 5'-nucleotidase</fullName>
    </submittedName>
</protein>
<sequence>MHLDFKHFVFDLDNTLYSASSAFFDLQLRNMSDFIIEKLKVTRKEADFLREEYYHSFGTTMHGLMHHHAIDPYEFLAVIDNVPLERLRLDDELLGMLNDLKAKGKHLSIFTNGSLYHADRVMSKLSLNQVIEDVVTLECTGLVPKPDPKAYQFCFERLNIDPKKAVFFEDSSHNLIPAKQMGMATVLVNADDMAHARFIAHPEIDYFVQDVPSFLKGDFLEKRV</sequence>
<keyword evidence="2" id="KW-1185">Reference proteome</keyword>
<evidence type="ECO:0000313" key="1">
    <source>
        <dbReference type="EMBL" id="GGF98804.1"/>
    </source>
</evidence>
<dbReference type="InterPro" id="IPR006439">
    <property type="entry name" value="HAD-SF_hydro_IA"/>
</dbReference>